<dbReference type="InterPro" id="IPR012337">
    <property type="entry name" value="RNaseH-like_sf"/>
</dbReference>
<dbReference type="SUPFAM" id="SSF56219">
    <property type="entry name" value="DNase I-like"/>
    <property type="match status" value="1"/>
</dbReference>
<evidence type="ECO:0000313" key="3">
    <source>
        <dbReference type="EMBL" id="CAE7879541.1"/>
    </source>
</evidence>
<dbReference type="SUPFAM" id="SSF53098">
    <property type="entry name" value="Ribonuclease H-like"/>
    <property type="match status" value="1"/>
</dbReference>
<dbReference type="Gene3D" id="3.60.10.10">
    <property type="entry name" value="Endonuclease/exonuclease/phosphatase"/>
    <property type="match status" value="1"/>
</dbReference>
<dbReference type="PROSITE" id="PS50878">
    <property type="entry name" value="RT_POL"/>
    <property type="match status" value="1"/>
</dbReference>
<dbReference type="OrthoDB" id="420281at2759"/>
<dbReference type="EMBL" id="CAJNJA010063474">
    <property type="protein sequence ID" value="CAE7879541.1"/>
    <property type="molecule type" value="Genomic_DNA"/>
</dbReference>
<dbReference type="SUPFAM" id="SSF56672">
    <property type="entry name" value="DNA/RNA polymerases"/>
    <property type="match status" value="1"/>
</dbReference>
<proteinExistence type="predicted"/>
<name>A0A813AT52_9DINO</name>
<dbReference type="GO" id="GO:0003676">
    <property type="term" value="F:nucleic acid binding"/>
    <property type="evidence" value="ECO:0007669"/>
    <property type="project" value="InterPro"/>
</dbReference>
<dbReference type="InterPro" id="IPR036691">
    <property type="entry name" value="Endo/exonu/phosph_ase_sf"/>
</dbReference>
<keyword evidence="4" id="KW-1185">Reference proteome</keyword>
<comment type="caution">
    <text evidence="3">The sequence shown here is derived from an EMBL/GenBank/DDBJ whole genome shotgun (WGS) entry which is preliminary data.</text>
</comment>
<evidence type="ECO:0000256" key="1">
    <source>
        <dbReference type="SAM" id="MobiDB-lite"/>
    </source>
</evidence>
<dbReference type="Pfam" id="PF00078">
    <property type="entry name" value="RVT_1"/>
    <property type="match status" value="1"/>
</dbReference>
<protein>
    <recommendedName>
        <fullName evidence="2">Reverse transcriptase domain-containing protein</fullName>
    </recommendedName>
</protein>
<dbReference type="PANTHER" id="PTHR19446">
    <property type="entry name" value="REVERSE TRANSCRIPTASES"/>
    <property type="match status" value="1"/>
</dbReference>
<feature type="region of interest" description="Disordered" evidence="1">
    <location>
        <begin position="106"/>
        <end position="127"/>
    </location>
</feature>
<evidence type="ECO:0000259" key="2">
    <source>
        <dbReference type="PROSITE" id="PS50878"/>
    </source>
</evidence>
<dbReference type="InterPro" id="IPR000477">
    <property type="entry name" value="RT_dom"/>
</dbReference>
<reference evidence="3" key="1">
    <citation type="submission" date="2021-02" db="EMBL/GenBank/DDBJ databases">
        <authorList>
            <person name="Dougan E. K."/>
            <person name="Rhodes N."/>
            <person name="Thang M."/>
            <person name="Chan C."/>
        </authorList>
    </citation>
    <scope>NUCLEOTIDE SEQUENCE</scope>
</reference>
<feature type="domain" description="Reverse transcriptase" evidence="2">
    <location>
        <begin position="916"/>
        <end position="1172"/>
    </location>
</feature>
<sequence>MGVPNQAARQTTYQTYTRRLFDELFAVRDSGAAWVRYSGPKNDKTGVEKKSSAWLVKEVHVNPQPYTRFSSHEYDDQLAQAPTVGGSSLVRRGRAVRRRLSLSDCATPSCAEDGDQAPAPPDDDFSGGGVVGPPSWREEQRDLYKRLCAALFELSSDLDQKAVVAVISGVTAGTHLDAADCDAVFVFVAHEIEDLRADPVDCPWSATHLGFIDCAFDRMRREDYCAKPRCSLSDCQSLPGGDGPVLAVSCHAPCSTAGPEQVCPGPDPARRFPSLSDCASSGGASGLSKRSHWYALSSAESRTVCAVAPLPPRRIRGKQATPWATLAAIARHDQGSAGHHDDARVPASDCVDASCGAGSSKLAAYRARGILMFRGSTAASSVGCSGFSRNVIKNTKHSHRLEAKERTLGLEGYSVFTWPRLGAKGSRAVTWARAHVCETADPETVKRRQNQELDVPEGSAATFKAACTKFGLHLYLASATQGLCRCNSAVFELWAADQYSKVLVTSIHATPSDHALALSDVQRAVAASKETRFEWVLLGDFNLDPHDDVEMSQVISQGLAWHWDEPFSQLPATRASGRRVDYALGSGRVTPTAVFQAWTFSDHALVGYEVDFSSPAGCFAPSRRPLARDVVTDEAWQQVWVDGLLFDTYLRESQVDKAWSLLSDAAECVLSVGGTRAHRLGKMRSSFWQPTARRPVSKAARGVEPLVTVQLRRLHRRLLHLRLHPRETALRAVVKRQLQRMAIPVPQLSALRGCAPESCVDFVANLVTELETASREHAMSCWRARMQDDPGLLRAWVRRRARDDADLKRPVPAADSGVLEQAIHPVRIIDDAEQQWMDKWGRRPSSQGCAAVSRLLSSIPARAMVQDWQPDLSGPALRRVAMSMLGKAAGPDSWRVEDWLLLPDGFWCSLSRLWLQVLACGVVPARWSEGKVVLIPKPSSGMRPLTVLNVAWRVGAKALAMSLRSWTTSWASCRTLGGVSRRSTRDVYLQVLESLDCDENCYVQQDLSKFFDSVQIPQLLLTLERFGAPRTLRDLVRGFYDSHCRVFSYMGTCGKGWRRITSGIAQGCPLSPVLVAAVMATWSFCVEGTDDSNSGVVRTVSFVDDRLVWSSSADALCGAMNRSNAFDAAYDFDCDRTKSRVGVRAGSVAGAALAASMGYDAHDFLDLLGIRITLNAGQVPVVGRFELTRARRLIHFIGVTPAAMALKQLMLRSLVLPMAFWAGGYARVEVEDLVKLNNEATWLLGTRNVADAARVVLCEVAGWDAWPSFVYQKSALVEAIRLASTPRDWIEDAPLTFVSRKWYDLLPVTNEVLRDLGWWTNQAGAHLFRRDSVGVLRQFQLGFDNREVLFEWLRDVHRRLRLAACSRVCRSLHRDPQQDLAQGLDLPGPPPGSLCLFQGHVRAWKRARDALDRAAALAGGCSSWYKVQRDYTSSLPAASQLRCLCGLRQPSRPHLMWACPRTAAFRASLGTLPRGLRSVFLPEVFLRPPDVVDYSGYIEDVAEAIDIRLARTPCSTLFVATDGSVIDTVAAWALVFEDEQTFAQGIATEDQSPHRAELEGLLALFRALDLCKCTGVVHVICDCQAALLVAEGGGCERLMADSFTALLSRLRSRFEVHCWWCPSHDKVAPTRWVPPPCGEARARRLNASADGAARRQAGRLAAGSARQRCLMSRRAAASWELDALNALRSVARVWMDA</sequence>
<dbReference type="InterPro" id="IPR043502">
    <property type="entry name" value="DNA/RNA_pol_sf"/>
</dbReference>
<organism evidence="3 4">
    <name type="scientific">Symbiodinium necroappetens</name>
    <dbReference type="NCBI Taxonomy" id="1628268"/>
    <lineage>
        <taxon>Eukaryota</taxon>
        <taxon>Sar</taxon>
        <taxon>Alveolata</taxon>
        <taxon>Dinophyceae</taxon>
        <taxon>Suessiales</taxon>
        <taxon>Symbiodiniaceae</taxon>
        <taxon>Symbiodinium</taxon>
    </lineage>
</organism>
<dbReference type="Gene3D" id="3.30.420.10">
    <property type="entry name" value="Ribonuclease H-like superfamily/Ribonuclease H"/>
    <property type="match status" value="1"/>
</dbReference>
<dbReference type="Proteomes" id="UP000601435">
    <property type="component" value="Unassembled WGS sequence"/>
</dbReference>
<evidence type="ECO:0000313" key="4">
    <source>
        <dbReference type="Proteomes" id="UP000601435"/>
    </source>
</evidence>
<dbReference type="InterPro" id="IPR036397">
    <property type="entry name" value="RNaseH_sf"/>
</dbReference>
<accession>A0A813AT52</accession>
<gene>
    <name evidence="3" type="ORF">SNEC2469_LOCUS28819</name>
</gene>